<proteinExistence type="predicted"/>
<name>A0A9W6VZL2_9ACTN</name>
<dbReference type="EMBL" id="BSTK01000005">
    <property type="protein sequence ID" value="GLY86000.1"/>
    <property type="molecule type" value="Genomic_DNA"/>
</dbReference>
<keyword evidence="3" id="KW-1185">Reference proteome</keyword>
<accession>A0A9W6VZL2</accession>
<dbReference type="Proteomes" id="UP001165074">
    <property type="component" value="Unassembled WGS sequence"/>
</dbReference>
<dbReference type="AlphaFoldDB" id="A0A9W6VZL2"/>
<organism evidence="2 3">
    <name type="scientific">Actinoallomurus iriomotensis</name>
    <dbReference type="NCBI Taxonomy" id="478107"/>
    <lineage>
        <taxon>Bacteria</taxon>
        <taxon>Bacillati</taxon>
        <taxon>Actinomycetota</taxon>
        <taxon>Actinomycetes</taxon>
        <taxon>Streptosporangiales</taxon>
        <taxon>Thermomonosporaceae</taxon>
        <taxon>Actinoallomurus</taxon>
    </lineage>
</organism>
<reference evidence="2" key="1">
    <citation type="submission" date="2023-03" db="EMBL/GenBank/DDBJ databases">
        <title>Actinoallomurus iriomotensis NBRC 103684.</title>
        <authorList>
            <person name="Ichikawa N."/>
            <person name="Sato H."/>
            <person name="Tonouchi N."/>
        </authorList>
    </citation>
    <scope>NUCLEOTIDE SEQUENCE</scope>
    <source>
        <strain evidence="2">NBRC 103684</strain>
    </source>
</reference>
<feature type="region of interest" description="Disordered" evidence="1">
    <location>
        <begin position="124"/>
        <end position="143"/>
    </location>
</feature>
<sequence>MPSQPSCGNLLKLSEWRSPKACSSLQLMGSNGRDQAIASILHTIAPAPGRRRPAQARQDVTVRLRDIAGDRSDLLTKAAGVMLGPRPPDEADPNYNRHDGGAELLLGVAGVNRDDERVQECRSATSGGVDGAGRRRPGAGRSMRNSLRGTVWRLYACCETRLGQ</sequence>
<comment type="caution">
    <text evidence="2">The sequence shown here is derived from an EMBL/GenBank/DDBJ whole genome shotgun (WGS) entry which is preliminary data.</text>
</comment>
<evidence type="ECO:0000313" key="2">
    <source>
        <dbReference type="EMBL" id="GLY86000.1"/>
    </source>
</evidence>
<gene>
    <name evidence="2" type="ORF">Airi02_039290</name>
</gene>
<evidence type="ECO:0000313" key="3">
    <source>
        <dbReference type="Proteomes" id="UP001165074"/>
    </source>
</evidence>
<protein>
    <submittedName>
        <fullName evidence="2">Uncharacterized protein</fullName>
    </submittedName>
</protein>
<evidence type="ECO:0000256" key="1">
    <source>
        <dbReference type="SAM" id="MobiDB-lite"/>
    </source>
</evidence>